<dbReference type="AlphaFoldDB" id="A0A5M4B9T9"/>
<name>A0A5M4B9T9_9FLAO</name>
<proteinExistence type="predicted"/>
<protein>
    <submittedName>
        <fullName evidence="1">Uncharacterized protein</fullName>
    </submittedName>
</protein>
<comment type="caution">
    <text evidence="1">The sequence shown here is derived from an EMBL/GenBank/DDBJ whole genome shotgun (WGS) entry which is preliminary data.</text>
</comment>
<reference evidence="2" key="1">
    <citation type="journal article" date="2020" name="Int. J. Syst. Evol. Microbiol.">
        <title>Capnocytophaga felis sp. nov. isolated from the feline oral cavity.</title>
        <authorList>
            <person name="Suzuki M."/>
            <person name="Umeda K."/>
            <person name="Kimura M."/>
            <person name="Imaoka K."/>
            <person name="Morikawa S."/>
            <person name="Maeda K."/>
        </authorList>
    </citation>
    <scope>NUCLEOTIDE SEQUENCE [LARGE SCALE GENOMIC DNA]</scope>
    <source>
        <strain evidence="2">KC07070</strain>
    </source>
</reference>
<accession>A0A5M4B9T9</accession>
<evidence type="ECO:0000313" key="1">
    <source>
        <dbReference type="EMBL" id="GET46190.1"/>
    </source>
</evidence>
<gene>
    <name evidence="1" type="ORF">RCZ01_14920</name>
</gene>
<keyword evidence="2" id="KW-1185">Reference proteome</keyword>
<organism evidence="1 2">
    <name type="scientific">Capnocytophaga felis</name>
    <dbReference type="NCBI Taxonomy" id="2267611"/>
    <lineage>
        <taxon>Bacteria</taxon>
        <taxon>Pseudomonadati</taxon>
        <taxon>Bacteroidota</taxon>
        <taxon>Flavobacteriia</taxon>
        <taxon>Flavobacteriales</taxon>
        <taxon>Flavobacteriaceae</taxon>
        <taxon>Capnocytophaga</taxon>
    </lineage>
</organism>
<dbReference type="Proteomes" id="UP000398217">
    <property type="component" value="Unassembled WGS sequence"/>
</dbReference>
<evidence type="ECO:0000313" key="2">
    <source>
        <dbReference type="Proteomes" id="UP000398217"/>
    </source>
</evidence>
<dbReference type="EMBL" id="BLBC01000008">
    <property type="protein sequence ID" value="GET46190.1"/>
    <property type="molecule type" value="Genomic_DNA"/>
</dbReference>
<sequence>MNSVYKQIKKIEKVSLNNKGSKLYLYLKEEKKLVEIDSFGNIKKEITFFDMAQVYRFNITNTNFIVSFNDEKTIFYSNEGIKLLTFKKQLYFSFLEENDIYIYIYKIKIFYIDLIKKTIN</sequence>